<comment type="caution">
    <text evidence="2">The sequence shown here is derived from an EMBL/GenBank/DDBJ whole genome shotgun (WGS) entry which is preliminary data.</text>
</comment>
<sequence>MMFKLFAAVVPAFLATAVAAYPDYPDWITEIPVDGNYTIGSEFALEWVPQDITETFKLRLGAWNNTPSGYYTGPFGAQLPIYDSKDMYLDEAVPFSAGIYTWDVQSFAPTWKGEGFYYRFTAEFENPLYASSSPRAFHVVD</sequence>
<dbReference type="VEuPathDB" id="FungiDB:F4678DRAFT_435495"/>
<dbReference type="EMBL" id="JANPWZ010000326">
    <property type="protein sequence ID" value="KAJ3577691.1"/>
    <property type="molecule type" value="Genomic_DNA"/>
</dbReference>
<gene>
    <name evidence="2" type="ORF">NPX13_g2883</name>
</gene>
<name>A0A9W8TQP0_9PEZI</name>
<dbReference type="OrthoDB" id="4695073at2759"/>
<dbReference type="Proteomes" id="UP001148614">
    <property type="component" value="Unassembled WGS sequence"/>
</dbReference>
<feature type="signal peptide" evidence="1">
    <location>
        <begin position="1"/>
        <end position="20"/>
    </location>
</feature>
<keyword evidence="1" id="KW-0732">Signal</keyword>
<dbReference type="AlphaFoldDB" id="A0A9W8TQP0"/>
<organism evidence="2 3">
    <name type="scientific">Xylaria arbuscula</name>
    <dbReference type="NCBI Taxonomy" id="114810"/>
    <lineage>
        <taxon>Eukaryota</taxon>
        <taxon>Fungi</taxon>
        <taxon>Dikarya</taxon>
        <taxon>Ascomycota</taxon>
        <taxon>Pezizomycotina</taxon>
        <taxon>Sordariomycetes</taxon>
        <taxon>Xylariomycetidae</taxon>
        <taxon>Xylariales</taxon>
        <taxon>Xylariaceae</taxon>
        <taxon>Xylaria</taxon>
    </lineage>
</organism>
<feature type="chain" id="PRO_5040723722" evidence="1">
    <location>
        <begin position="21"/>
        <end position="141"/>
    </location>
</feature>
<evidence type="ECO:0000313" key="2">
    <source>
        <dbReference type="EMBL" id="KAJ3577691.1"/>
    </source>
</evidence>
<evidence type="ECO:0000313" key="3">
    <source>
        <dbReference type="Proteomes" id="UP001148614"/>
    </source>
</evidence>
<keyword evidence="3" id="KW-1185">Reference proteome</keyword>
<reference evidence="2" key="1">
    <citation type="submission" date="2022-07" db="EMBL/GenBank/DDBJ databases">
        <title>Genome Sequence of Xylaria arbuscula.</title>
        <authorList>
            <person name="Buettner E."/>
        </authorList>
    </citation>
    <scope>NUCLEOTIDE SEQUENCE</scope>
    <source>
        <strain evidence="2">VT107</strain>
    </source>
</reference>
<evidence type="ECO:0000256" key="1">
    <source>
        <dbReference type="SAM" id="SignalP"/>
    </source>
</evidence>
<accession>A0A9W8TQP0</accession>
<protein>
    <submittedName>
        <fullName evidence="2">Uncharacterized protein</fullName>
    </submittedName>
</protein>
<proteinExistence type="predicted"/>